<name>A0A4Z0BYQ7_9BURK</name>
<dbReference type="CDD" id="cd04301">
    <property type="entry name" value="NAT_SF"/>
    <property type="match status" value="1"/>
</dbReference>
<proteinExistence type="predicted"/>
<gene>
    <name evidence="4" type="ORF">EZ242_06010</name>
</gene>
<evidence type="ECO:0000313" key="4">
    <source>
        <dbReference type="EMBL" id="TFZ03430.1"/>
    </source>
</evidence>
<keyword evidence="1 4" id="KW-0808">Transferase</keyword>
<dbReference type="OrthoDB" id="9789603at2"/>
<dbReference type="PANTHER" id="PTHR43877">
    <property type="entry name" value="AMINOALKYLPHOSPHONATE N-ACETYLTRANSFERASE-RELATED-RELATED"/>
    <property type="match status" value="1"/>
</dbReference>
<dbReference type="SUPFAM" id="SSF55729">
    <property type="entry name" value="Acyl-CoA N-acyltransferases (Nat)"/>
    <property type="match status" value="1"/>
</dbReference>
<dbReference type="InterPro" id="IPR016181">
    <property type="entry name" value="Acyl_CoA_acyltransferase"/>
</dbReference>
<organism evidence="4 5">
    <name type="scientific">Ramlibacter rhizophilus</name>
    <dbReference type="NCBI Taxonomy" id="1781167"/>
    <lineage>
        <taxon>Bacteria</taxon>
        <taxon>Pseudomonadati</taxon>
        <taxon>Pseudomonadota</taxon>
        <taxon>Betaproteobacteria</taxon>
        <taxon>Burkholderiales</taxon>
        <taxon>Comamonadaceae</taxon>
        <taxon>Ramlibacter</taxon>
    </lineage>
</organism>
<dbReference type="Proteomes" id="UP000297564">
    <property type="component" value="Unassembled WGS sequence"/>
</dbReference>
<dbReference type="GO" id="GO:0016747">
    <property type="term" value="F:acyltransferase activity, transferring groups other than amino-acyl groups"/>
    <property type="evidence" value="ECO:0007669"/>
    <property type="project" value="InterPro"/>
</dbReference>
<dbReference type="InterPro" id="IPR000182">
    <property type="entry name" value="GNAT_dom"/>
</dbReference>
<accession>A0A4Z0BYQ7</accession>
<dbReference type="InterPro" id="IPR050832">
    <property type="entry name" value="Bact_Acetyltransf"/>
</dbReference>
<keyword evidence="5" id="KW-1185">Reference proteome</keyword>
<evidence type="ECO:0000259" key="3">
    <source>
        <dbReference type="PROSITE" id="PS51186"/>
    </source>
</evidence>
<dbReference type="Gene3D" id="3.40.630.30">
    <property type="match status" value="1"/>
</dbReference>
<dbReference type="RefSeq" id="WP_135284229.1">
    <property type="nucleotide sequence ID" value="NZ_SMLL01000002.1"/>
</dbReference>
<evidence type="ECO:0000256" key="1">
    <source>
        <dbReference type="ARBA" id="ARBA00022679"/>
    </source>
</evidence>
<dbReference type="Pfam" id="PF00583">
    <property type="entry name" value="Acetyltransf_1"/>
    <property type="match status" value="1"/>
</dbReference>
<comment type="caution">
    <text evidence="4">The sequence shown here is derived from an EMBL/GenBank/DDBJ whole genome shotgun (WGS) entry which is preliminary data.</text>
</comment>
<keyword evidence="2" id="KW-0012">Acyltransferase</keyword>
<feature type="domain" description="N-acetyltransferase" evidence="3">
    <location>
        <begin position="12"/>
        <end position="171"/>
    </location>
</feature>
<sequence>MNTTPTMRIGRCTLRAATNADAKAATALIDSVYREYGDRLMLEGADPDLLDIEAKYFQAGGSFIVVEDEERRIVATHAVLPAPGSSGLCSFKRLYLHPTHRGGEMGNVLMNWAIVEARRLGLKRVEFWSDSRFKRAHQFFGRFGYRRDGRERHMDDGAMPYSEYFFCLDLPDATLAPTTLRV</sequence>
<evidence type="ECO:0000256" key="2">
    <source>
        <dbReference type="ARBA" id="ARBA00023315"/>
    </source>
</evidence>
<evidence type="ECO:0000313" key="5">
    <source>
        <dbReference type="Proteomes" id="UP000297564"/>
    </source>
</evidence>
<dbReference type="PROSITE" id="PS51186">
    <property type="entry name" value="GNAT"/>
    <property type="match status" value="1"/>
</dbReference>
<protein>
    <submittedName>
        <fullName evidence="4">GNAT family N-acetyltransferase</fullName>
    </submittedName>
</protein>
<dbReference type="AlphaFoldDB" id="A0A4Z0BYQ7"/>
<dbReference type="EMBL" id="SMLL01000002">
    <property type="protein sequence ID" value="TFZ03430.1"/>
    <property type="molecule type" value="Genomic_DNA"/>
</dbReference>
<reference evidence="4 5" key="1">
    <citation type="submission" date="2019-03" db="EMBL/GenBank/DDBJ databases">
        <title>Ramlibacter rhizophilus CCTCC AB2015357, whole genome shotgun sequence.</title>
        <authorList>
            <person name="Zhang X."/>
            <person name="Feng G."/>
            <person name="Zhu H."/>
        </authorList>
    </citation>
    <scope>NUCLEOTIDE SEQUENCE [LARGE SCALE GENOMIC DNA]</scope>
    <source>
        <strain evidence="4 5">CCTCC AB2015357</strain>
    </source>
</reference>